<reference evidence="3" key="1">
    <citation type="journal article" date="2011" name="Proc. Natl. Acad. Sci. U.S.A.">
        <title>Obligate biotrophy features unraveled by the genomic analysis of rust fungi.</title>
        <authorList>
            <person name="Duplessis S."/>
            <person name="Cuomo C.A."/>
            <person name="Lin Y.-C."/>
            <person name="Aerts A."/>
            <person name="Tisserant E."/>
            <person name="Veneault-Fourrey C."/>
            <person name="Joly D.L."/>
            <person name="Hacquard S."/>
            <person name="Amselem J."/>
            <person name="Cantarel B.L."/>
            <person name="Chiu R."/>
            <person name="Coutinho P.M."/>
            <person name="Feau N."/>
            <person name="Field M."/>
            <person name="Frey P."/>
            <person name="Gelhaye E."/>
            <person name="Goldberg J."/>
            <person name="Grabherr M.G."/>
            <person name="Kodira C.D."/>
            <person name="Kohler A."/>
            <person name="Kuees U."/>
            <person name="Lindquist E.A."/>
            <person name="Lucas S.M."/>
            <person name="Mago R."/>
            <person name="Mauceli E."/>
            <person name="Morin E."/>
            <person name="Murat C."/>
            <person name="Pangilinan J.L."/>
            <person name="Park R."/>
            <person name="Pearson M."/>
            <person name="Quesneville H."/>
            <person name="Rouhier N."/>
            <person name="Sakthikumar S."/>
            <person name="Salamov A.A."/>
            <person name="Schmutz J."/>
            <person name="Selles B."/>
            <person name="Shapiro H."/>
            <person name="Tanguay P."/>
            <person name="Tuskan G.A."/>
            <person name="Henrissat B."/>
            <person name="Van de Peer Y."/>
            <person name="Rouze P."/>
            <person name="Ellis J.G."/>
            <person name="Dodds P.N."/>
            <person name="Schein J.E."/>
            <person name="Zhong S."/>
            <person name="Hamelin R.C."/>
            <person name="Grigoriev I.V."/>
            <person name="Szabo L.J."/>
            <person name="Martin F."/>
        </authorList>
    </citation>
    <scope>NUCLEOTIDE SEQUENCE [LARGE SCALE GENOMIC DNA]</scope>
    <source>
        <strain evidence="3">98AG31 / pathotype 3-4-7</strain>
    </source>
</reference>
<dbReference type="AlphaFoldDB" id="F4RKY5"/>
<dbReference type="EMBL" id="GL883106">
    <property type="protein sequence ID" value="EGG06806.1"/>
    <property type="molecule type" value="Genomic_DNA"/>
</dbReference>
<dbReference type="Proteomes" id="UP000001072">
    <property type="component" value="Unassembled WGS sequence"/>
</dbReference>
<evidence type="ECO:0000313" key="3">
    <source>
        <dbReference type="Proteomes" id="UP000001072"/>
    </source>
</evidence>
<feature type="compositionally biased region" description="Polar residues" evidence="1">
    <location>
        <begin position="43"/>
        <end position="54"/>
    </location>
</feature>
<accession>F4RKY5</accession>
<gene>
    <name evidence="2" type="ORF">MELLADRAFT_71838</name>
</gene>
<evidence type="ECO:0000256" key="1">
    <source>
        <dbReference type="SAM" id="MobiDB-lite"/>
    </source>
</evidence>
<feature type="region of interest" description="Disordered" evidence="1">
    <location>
        <begin position="43"/>
        <end position="62"/>
    </location>
</feature>
<dbReference type="RefSeq" id="XP_007409766.1">
    <property type="nucleotide sequence ID" value="XM_007409704.1"/>
</dbReference>
<name>F4RKY5_MELLP</name>
<evidence type="ECO:0000313" key="2">
    <source>
        <dbReference type="EMBL" id="EGG06806.1"/>
    </source>
</evidence>
<protein>
    <submittedName>
        <fullName evidence="2">Uncharacterized protein</fullName>
    </submittedName>
</protein>
<dbReference type="GeneID" id="18931943"/>
<organism evidence="3">
    <name type="scientific">Melampsora larici-populina (strain 98AG31 / pathotype 3-4-7)</name>
    <name type="common">Poplar leaf rust fungus</name>
    <dbReference type="NCBI Taxonomy" id="747676"/>
    <lineage>
        <taxon>Eukaryota</taxon>
        <taxon>Fungi</taxon>
        <taxon>Dikarya</taxon>
        <taxon>Basidiomycota</taxon>
        <taxon>Pucciniomycotina</taxon>
        <taxon>Pucciniomycetes</taxon>
        <taxon>Pucciniales</taxon>
        <taxon>Melampsoraceae</taxon>
        <taxon>Melampsora</taxon>
    </lineage>
</organism>
<dbReference type="KEGG" id="mlr:MELLADRAFT_71838"/>
<dbReference type="HOGENOM" id="CLU_1917503_0_0_1"/>
<sequence length="132" mass="15058">MGVLLKSIGLVSILHCYLHNSYCHFRNSIRTRHLHLLVSQATGSIKDSSQSETPMVSEPRESAVQEAHYNLTTKRNQDKNTTEDADFNLLKRMLASKLNLMFVDLDHHIGSRFSVNTLFKEVQKGIHEILPN</sequence>
<dbReference type="VEuPathDB" id="FungiDB:MELLADRAFT_71838"/>
<keyword evidence="3" id="KW-1185">Reference proteome</keyword>
<dbReference type="InParanoid" id="F4RKY5"/>
<dbReference type="OrthoDB" id="2506601at2759"/>
<proteinExistence type="predicted"/>